<evidence type="ECO:0000256" key="2">
    <source>
        <dbReference type="ARBA" id="ARBA00022737"/>
    </source>
</evidence>
<dbReference type="CDD" id="cd00200">
    <property type="entry name" value="WD40"/>
    <property type="match status" value="2"/>
</dbReference>
<feature type="repeat" description="WD" evidence="3">
    <location>
        <begin position="691"/>
        <end position="724"/>
    </location>
</feature>
<dbReference type="Pfam" id="PF00400">
    <property type="entry name" value="WD40"/>
    <property type="match status" value="7"/>
</dbReference>
<proteinExistence type="predicted"/>
<dbReference type="InterPro" id="IPR015943">
    <property type="entry name" value="WD40/YVTN_repeat-like_dom_sf"/>
</dbReference>
<dbReference type="InterPro" id="IPR049052">
    <property type="entry name" value="nSTAND1"/>
</dbReference>
<dbReference type="EMBL" id="LGUS01000013">
    <property type="protein sequence ID" value="KOG43029.1"/>
    <property type="molecule type" value="Genomic_DNA"/>
</dbReference>
<feature type="domain" description="Novel STAND NTPase 1" evidence="4">
    <location>
        <begin position="1"/>
        <end position="289"/>
    </location>
</feature>
<dbReference type="PANTHER" id="PTHR19848">
    <property type="entry name" value="WD40 REPEAT PROTEIN"/>
    <property type="match status" value="1"/>
</dbReference>
<dbReference type="eggNOG" id="COG2319">
    <property type="taxonomic scope" value="Bacteria"/>
</dbReference>
<dbReference type="InterPro" id="IPR001680">
    <property type="entry name" value="WD40_rpt"/>
</dbReference>
<name>A0A0L8LY62_9ACTN</name>
<evidence type="ECO:0000313" key="5">
    <source>
        <dbReference type="EMBL" id="KOG43029.1"/>
    </source>
</evidence>
<dbReference type="InterPro" id="IPR011047">
    <property type="entry name" value="Quinoprotein_ADH-like_sf"/>
</dbReference>
<dbReference type="PROSITE" id="PS50294">
    <property type="entry name" value="WD_REPEATS_REGION"/>
    <property type="match status" value="4"/>
</dbReference>
<dbReference type="AlphaFoldDB" id="A0A0L8LY62"/>
<dbReference type="Proteomes" id="UP000037251">
    <property type="component" value="Unassembled WGS sequence"/>
</dbReference>
<dbReference type="STRING" id="67356.AQJ84_02500"/>
<feature type="repeat" description="WD" evidence="3">
    <location>
        <begin position="413"/>
        <end position="454"/>
    </location>
</feature>
<keyword evidence="1 3" id="KW-0853">WD repeat</keyword>
<dbReference type="GO" id="GO:0000027">
    <property type="term" value="P:ribosomal large subunit assembly"/>
    <property type="evidence" value="ECO:0007669"/>
    <property type="project" value="TreeGrafter"/>
</dbReference>
<keyword evidence="6" id="KW-1185">Reference proteome</keyword>
<dbReference type="PANTHER" id="PTHR19848:SF8">
    <property type="entry name" value="F-BOX AND WD REPEAT DOMAIN CONTAINING 7"/>
    <property type="match status" value="1"/>
</dbReference>
<comment type="caution">
    <text evidence="5">The sequence shown here is derived from an EMBL/GenBank/DDBJ whole genome shotgun (WGS) entry which is preliminary data.</text>
</comment>
<sequence>MIVDQAEELLLSDADDAPLFVHALAEAVRRCAWLVYTVRADFLDALMRFEAFEPLLRDHHLVKPLSRAELPLIINAPLDTLGWRLDDLALGLVQEDAAGEALPLLAFALHRLWEYVNPDGRRTPRAITRGEYEASGRVQKVLETQAEEAFSMARDSLRDQERSSGSDAGRTVLKALGRLVAVDESGKYTRRPVALRDLTDQELRLLRPFVACRVLTTVRHPSEDPRSLESATGDGWERLAEDAFEVAHESLFDHWPRLRESLERDHDALRARREIEEIADDWARFDRPPDQLIPASRLMRLLSVLSRHTEGADAEGEFVAAWPELRDTLRELQVSRTALSLVEQSLQRMADDEVRRSEVLVDSDPRAALHMLAGDGSARGDVLVRLLLHAPDLGEWRRLLRRAMAAHPQLRSFREREAGLWGVAWSPDDSMVVTGSKDGGVRVRDADTGRVLAEFRHAREARGDGPGWVRSVDWSPDGELIASVATDETLRLWSWRAREEVRIVPLDDRPWSVRFTASGGAVLVACADGSARVWEVAGASRKPVRTCLSTGAGPDGRPRAVRLWDADISADGRYVAAAREDGLIDLHDRDGKVVQLSPFSDDEEPQAVRSVRFGPSLPDLVRLAAGDQSHRATTHVRTADGRGGRAGTFEGHEDQVRRLAWSPAHGRLATAGADATVRVWGVVEGQELLTLRGHGQGVCDVAWSHAGDRLASAADDGSVRIWKVGPEPLAERDIHEAHRVAWSARTSRLLLLSNSVTHAMADVAVEHASADVPPSATDVLRMTGIAFASSLAWSPDETRCAVVSDGDKVSLWEGFGQPGQGPGEVVTLRAVAELTDAHDTVTDAQWSSDGAWLAVTSKDRTWLPRVYDRDGRPWQSATGWTRHASFLSALAWHPVLPEFAVAGQDNLITVNSLDATTAEYRGDRVFLSLAWHPDGTALAVGCTDGGVLVLDRTEDGLRARRPLLGHRQAVGTLAWSPDGSLLLTGSRDGTAKVWSGATGGCLTVLRVQAASLPGTVEQVFWAGSPSLAATLAGGTVRFWDVSDAGDRPQCGPPGGDHDDLTGLITEARLRAR</sequence>
<dbReference type="PROSITE" id="PS50082">
    <property type="entry name" value="WD_REPEATS_2"/>
    <property type="match status" value="5"/>
</dbReference>
<accession>A0A0L8LY62</accession>
<dbReference type="SMART" id="SM00320">
    <property type="entry name" value="WD40"/>
    <property type="match status" value="12"/>
</dbReference>
<protein>
    <recommendedName>
        <fullName evidence="4">Novel STAND NTPase 1 domain-containing protein</fullName>
    </recommendedName>
</protein>
<feature type="repeat" description="WD" evidence="3">
    <location>
        <begin position="649"/>
        <end position="690"/>
    </location>
</feature>
<evidence type="ECO:0000313" key="6">
    <source>
        <dbReference type="Proteomes" id="UP000037251"/>
    </source>
</evidence>
<dbReference type="SUPFAM" id="SSF50998">
    <property type="entry name" value="Quinoprotein alcohol dehydrogenase-like"/>
    <property type="match status" value="1"/>
</dbReference>
<gene>
    <name evidence="5" type="ORF">ADK37_03580</name>
</gene>
<dbReference type="Gene3D" id="2.130.10.10">
    <property type="entry name" value="YVTN repeat-like/Quinoprotein amine dehydrogenase"/>
    <property type="match status" value="4"/>
</dbReference>
<reference evidence="6" key="1">
    <citation type="submission" date="2015-07" db="EMBL/GenBank/DDBJ databases">
        <authorList>
            <person name="Ju K.-S."/>
            <person name="Doroghazi J.R."/>
            <person name="Metcalf W.W."/>
        </authorList>
    </citation>
    <scope>NUCLEOTIDE SEQUENCE [LARGE SCALE GENOMIC DNA]</scope>
    <source>
        <strain evidence="6">NRRL 2290</strain>
    </source>
</reference>
<keyword evidence="2" id="KW-0677">Repeat</keyword>
<feature type="repeat" description="WD" evidence="3">
    <location>
        <begin position="963"/>
        <end position="1004"/>
    </location>
</feature>
<evidence type="ECO:0000259" key="4">
    <source>
        <dbReference type="Pfam" id="PF20703"/>
    </source>
</evidence>
<feature type="repeat" description="WD" evidence="3">
    <location>
        <begin position="469"/>
        <end position="503"/>
    </location>
</feature>
<dbReference type="PATRIC" id="fig|67356.5.peg.774"/>
<dbReference type="Pfam" id="PF20703">
    <property type="entry name" value="nSTAND1"/>
    <property type="match status" value="1"/>
</dbReference>
<evidence type="ECO:0000256" key="1">
    <source>
        <dbReference type="ARBA" id="ARBA00022574"/>
    </source>
</evidence>
<organism evidence="5 6">
    <name type="scientific">Streptomyces resistomycificus</name>
    <dbReference type="NCBI Taxonomy" id="67356"/>
    <lineage>
        <taxon>Bacteria</taxon>
        <taxon>Bacillati</taxon>
        <taxon>Actinomycetota</taxon>
        <taxon>Actinomycetes</taxon>
        <taxon>Kitasatosporales</taxon>
        <taxon>Streptomycetaceae</taxon>
        <taxon>Streptomyces</taxon>
        <taxon>Streptomyces aurantiacus group</taxon>
    </lineage>
</organism>
<evidence type="ECO:0000256" key="3">
    <source>
        <dbReference type="PROSITE-ProRule" id="PRU00221"/>
    </source>
</evidence>